<dbReference type="EMBL" id="WJQU01000001">
    <property type="protein sequence ID" value="KAJ6648193.1"/>
    <property type="molecule type" value="Genomic_DNA"/>
</dbReference>
<evidence type="ECO:0000313" key="3">
    <source>
        <dbReference type="Proteomes" id="UP001151699"/>
    </source>
</evidence>
<protein>
    <submittedName>
        <fullName evidence="2">Uncharacterized protein</fullName>
    </submittedName>
</protein>
<evidence type="ECO:0000313" key="2">
    <source>
        <dbReference type="EMBL" id="KAJ6648193.1"/>
    </source>
</evidence>
<dbReference type="Proteomes" id="UP001151699">
    <property type="component" value="Chromosome A"/>
</dbReference>
<evidence type="ECO:0000256" key="1">
    <source>
        <dbReference type="SAM" id="MobiDB-lite"/>
    </source>
</evidence>
<dbReference type="AlphaFoldDB" id="A0A9Q0NDM9"/>
<feature type="non-terminal residue" evidence="2">
    <location>
        <position position="192"/>
    </location>
</feature>
<reference evidence="2" key="1">
    <citation type="submission" date="2022-07" db="EMBL/GenBank/DDBJ databases">
        <authorList>
            <person name="Trinca V."/>
            <person name="Uliana J.V.C."/>
            <person name="Torres T.T."/>
            <person name="Ward R.J."/>
            <person name="Monesi N."/>
        </authorList>
    </citation>
    <scope>NUCLEOTIDE SEQUENCE</scope>
    <source>
        <strain evidence="2">HSMRA1968</strain>
        <tissue evidence="2">Whole embryos</tissue>
    </source>
</reference>
<organism evidence="2 3">
    <name type="scientific">Pseudolycoriella hygida</name>
    <dbReference type="NCBI Taxonomy" id="35572"/>
    <lineage>
        <taxon>Eukaryota</taxon>
        <taxon>Metazoa</taxon>
        <taxon>Ecdysozoa</taxon>
        <taxon>Arthropoda</taxon>
        <taxon>Hexapoda</taxon>
        <taxon>Insecta</taxon>
        <taxon>Pterygota</taxon>
        <taxon>Neoptera</taxon>
        <taxon>Endopterygota</taxon>
        <taxon>Diptera</taxon>
        <taxon>Nematocera</taxon>
        <taxon>Sciaroidea</taxon>
        <taxon>Sciaridae</taxon>
        <taxon>Pseudolycoriella</taxon>
    </lineage>
</organism>
<name>A0A9Q0NDM9_9DIPT</name>
<feature type="compositionally biased region" description="Low complexity" evidence="1">
    <location>
        <begin position="141"/>
        <end position="154"/>
    </location>
</feature>
<comment type="caution">
    <text evidence="2">The sequence shown here is derived from an EMBL/GenBank/DDBJ whole genome shotgun (WGS) entry which is preliminary data.</text>
</comment>
<feature type="region of interest" description="Disordered" evidence="1">
    <location>
        <begin position="141"/>
        <end position="174"/>
    </location>
</feature>
<feature type="non-terminal residue" evidence="2">
    <location>
        <position position="1"/>
    </location>
</feature>
<sequence length="192" mass="21386">HRKASTVRGRVLARLKSRNSLQARDNNSESLTVVHCDNEFTNIRTEIGIDLHETADRTSCEKAEKANKRISQISQGADSAKEAIDFAKRKQFDCKPSSVPFEQISEIKTSATRAPSLPTLPSTTLAKSFHRIPSELHVSLTSTTSENTKTVTSSPADCHELNQTSTTPVKRVSSKELWEESTNIVEYRKTDK</sequence>
<gene>
    <name evidence="2" type="ORF">Bhyg_03419</name>
</gene>
<keyword evidence="3" id="KW-1185">Reference proteome</keyword>
<proteinExistence type="predicted"/>
<accession>A0A9Q0NDM9</accession>